<feature type="domain" description="Peptidase M60" evidence="2">
    <location>
        <begin position="537"/>
        <end position="835"/>
    </location>
</feature>
<dbReference type="GO" id="GO:0005886">
    <property type="term" value="C:plasma membrane"/>
    <property type="evidence" value="ECO:0007669"/>
    <property type="project" value="TreeGrafter"/>
</dbReference>
<dbReference type="Pfam" id="PF13402">
    <property type="entry name" value="Peptidase_M60"/>
    <property type="match status" value="1"/>
</dbReference>
<evidence type="ECO:0000256" key="1">
    <source>
        <dbReference type="ARBA" id="ARBA00009770"/>
    </source>
</evidence>
<dbReference type="InterPro" id="IPR031161">
    <property type="entry name" value="Peptidase_M60_dom"/>
</dbReference>
<dbReference type="PROSITE" id="PS51723">
    <property type="entry name" value="PEPTIDASE_M60"/>
    <property type="match status" value="1"/>
</dbReference>
<dbReference type="GO" id="GO:0090314">
    <property type="term" value="P:positive regulation of protein targeting to membrane"/>
    <property type="evidence" value="ECO:0007669"/>
    <property type="project" value="TreeGrafter"/>
</dbReference>
<dbReference type="SUPFAM" id="SSF52317">
    <property type="entry name" value="Class I glutamine amidotransferase-like"/>
    <property type="match status" value="1"/>
</dbReference>
<dbReference type="OrthoDB" id="10260387at2759"/>
<dbReference type="PANTHER" id="PTHR15730">
    <property type="entry name" value="EXPERIMENTAL AUTOIMMUNE PROSTATITIS ANTIGEN 2-RELATED"/>
    <property type="match status" value="1"/>
</dbReference>
<organism evidence="3 4">
    <name type="scientific">Conger conger</name>
    <name type="common">Conger eel</name>
    <name type="synonym">Muraena conger</name>
    <dbReference type="NCBI Taxonomy" id="82655"/>
    <lineage>
        <taxon>Eukaryota</taxon>
        <taxon>Metazoa</taxon>
        <taxon>Chordata</taxon>
        <taxon>Craniata</taxon>
        <taxon>Vertebrata</taxon>
        <taxon>Euteleostomi</taxon>
        <taxon>Actinopterygii</taxon>
        <taxon>Neopterygii</taxon>
        <taxon>Teleostei</taxon>
        <taxon>Anguilliformes</taxon>
        <taxon>Congridae</taxon>
        <taxon>Conger</taxon>
    </lineage>
</organism>
<proteinExistence type="inferred from homology"/>
<evidence type="ECO:0000313" key="3">
    <source>
        <dbReference type="EMBL" id="KAJ8256551.1"/>
    </source>
</evidence>
<evidence type="ECO:0000259" key="2">
    <source>
        <dbReference type="PROSITE" id="PS51723"/>
    </source>
</evidence>
<dbReference type="Proteomes" id="UP001152803">
    <property type="component" value="Unassembled WGS sequence"/>
</dbReference>
<dbReference type="AlphaFoldDB" id="A0A9Q1D2D3"/>
<comment type="similarity">
    <text evidence="1">Belongs to the TCAF family.</text>
</comment>
<dbReference type="Pfam" id="PF17291">
    <property type="entry name" value="M60-like_N"/>
    <property type="match status" value="1"/>
</dbReference>
<dbReference type="InterPro" id="IPR042279">
    <property type="entry name" value="Pep_M60_3"/>
</dbReference>
<name>A0A9Q1D2D3_CONCO</name>
<protein>
    <recommendedName>
        <fullName evidence="2">Peptidase M60 domain-containing protein</fullName>
    </recommendedName>
</protein>
<evidence type="ECO:0000313" key="4">
    <source>
        <dbReference type="Proteomes" id="UP001152803"/>
    </source>
</evidence>
<dbReference type="InterPro" id="IPR051244">
    <property type="entry name" value="TCAF"/>
</dbReference>
<dbReference type="Gene3D" id="1.10.390.30">
    <property type="entry name" value="Peptidase M60, enhancin-like domain 3"/>
    <property type="match status" value="1"/>
</dbReference>
<accession>A0A9Q1D2D3</accession>
<dbReference type="EMBL" id="JAFJMO010000014">
    <property type="protein sequence ID" value="KAJ8256551.1"/>
    <property type="molecule type" value="Genomic_DNA"/>
</dbReference>
<dbReference type="SMART" id="SM01276">
    <property type="entry name" value="M60-like"/>
    <property type="match status" value="1"/>
</dbReference>
<dbReference type="FunFam" id="3.40.390.80:FF:000001">
    <property type="entry name" value="TRPM8 channel-associated factor 1"/>
    <property type="match status" value="1"/>
</dbReference>
<keyword evidence="4" id="KW-1185">Reference proteome</keyword>
<sequence length="906" mass="100160">MSREEVYYALMQGVGQLDFNGPAIPSDLALIGDNTIPLAMNPRGQVLMAASTYGKGRLVALGHESMLTTFPVMVENALKWLNPTAESTVGIHESCKATLANISSSGTRAEVTAFRKELGAYIITAYDVGPHVKELVAFLKAGGGLLVAGQAWNWAKEHPKDNALLGFPGNKVCSVAGIYFTELMGERGVCNVPPRIPASWLGVAIDKDFEDDMEFLLQGVSEFDIQGGAVPSVILVHGPLAFPIAADGAGKVFFAGSYYGQGRVIVTTHESYLGRKELAPFLLNAIRWLDEGRGGEVGVLPKLSGAHTLLSESGLTCTKTGFRDDLSVYVCTAYSDAQAAEIQDFVAEGGGLLMGGHSWNWAHKNKGLNVMTHFPGNRILTKLGFSIMPSYAGRGKHKAREPGQGCAEEYRFRRALRQFASHVTSGQELRPHEQSSLRRLGTDCADYLRMQAHDQGSYTAILELLANVFTTADMPQVCSECPVKHPKDHMLLNLGTEVYKAFPYRDQLLPYLIKNRPDLPVVHNTCVKINTKAAGGDEWKSTGLYLSPGMKTYLSIPPQIVNKGWKVQIGCQTDNIGKADVLRRAAVVYERFDIKSEMIEVFNLWGGLIYLVAPAKSDEGELQIIVQKAIPAPYYKSGETSVEAWVGGIRDAPAPWAEMEFENIIITLPSSEVRAVDRPDEVAKMWDSIMGAVSDLAGTPAQFPRKERYVGDVQISHGWMHAGYPVMMHSSSAAGLLKHKDARENGIWGAIHELGHNQQRGCWEFPPNTTECTCNLWSVYVHEKVFGLERESMHSALLSGNRSKRRETFQKEKDLSKWTVWTALETYLQLQEKFGWDAFKKVFAVYHTMTGVPKDRDAKMSLYAETFSRTVNMNLAPFFKAWAWPILPDTEKKLEDLPAWSDHPMT</sequence>
<dbReference type="GO" id="GO:0044325">
    <property type="term" value="F:transmembrane transporter binding"/>
    <property type="evidence" value="ECO:0007669"/>
    <property type="project" value="TreeGrafter"/>
</dbReference>
<dbReference type="Gene3D" id="3.40.390.80">
    <property type="entry name" value="Peptidase M60, enhancin-like domain 2"/>
    <property type="match status" value="1"/>
</dbReference>
<dbReference type="InterPro" id="IPR029062">
    <property type="entry name" value="Class_I_gatase-like"/>
</dbReference>
<gene>
    <name evidence="3" type="ORF">COCON_G00187030</name>
</gene>
<dbReference type="InterPro" id="IPR035423">
    <property type="entry name" value="M60-like_N"/>
</dbReference>
<comment type="caution">
    <text evidence="3">The sequence shown here is derived from an EMBL/GenBank/DDBJ whole genome shotgun (WGS) entry which is preliminary data.</text>
</comment>
<dbReference type="PANTHER" id="PTHR15730:SF5">
    <property type="entry name" value="SI:CH211-210B2.2-RELATED"/>
    <property type="match status" value="1"/>
</dbReference>
<reference evidence="3" key="1">
    <citation type="journal article" date="2023" name="Science">
        <title>Genome structures resolve the early diversification of teleost fishes.</title>
        <authorList>
            <person name="Parey E."/>
            <person name="Louis A."/>
            <person name="Montfort J."/>
            <person name="Bouchez O."/>
            <person name="Roques C."/>
            <person name="Iampietro C."/>
            <person name="Lluch J."/>
            <person name="Castinel A."/>
            <person name="Donnadieu C."/>
            <person name="Desvignes T."/>
            <person name="Floi Bucao C."/>
            <person name="Jouanno E."/>
            <person name="Wen M."/>
            <person name="Mejri S."/>
            <person name="Dirks R."/>
            <person name="Jansen H."/>
            <person name="Henkel C."/>
            <person name="Chen W.J."/>
            <person name="Zahm M."/>
            <person name="Cabau C."/>
            <person name="Klopp C."/>
            <person name="Thompson A.W."/>
            <person name="Robinson-Rechavi M."/>
            <person name="Braasch I."/>
            <person name="Lecointre G."/>
            <person name="Bobe J."/>
            <person name="Postlethwait J.H."/>
            <person name="Berthelot C."/>
            <person name="Roest Crollius H."/>
            <person name="Guiguen Y."/>
        </authorList>
    </citation>
    <scope>NUCLEOTIDE SEQUENCE</scope>
    <source>
        <strain evidence="3">Concon-B</strain>
    </source>
</reference>